<keyword evidence="5" id="KW-1185">Reference proteome</keyword>
<dbReference type="Gene3D" id="3.60.15.10">
    <property type="entry name" value="Ribonuclease Z/Hydroxyacylglutathione hydrolase-like"/>
    <property type="match status" value="1"/>
</dbReference>
<dbReference type="InterPro" id="IPR011108">
    <property type="entry name" value="RMMBL"/>
</dbReference>
<dbReference type="Gene3D" id="3.40.50.10890">
    <property type="match status" value="1"/>
</dbReference>
<organism evidence="4 5">
    <name type="scientific">Flavisolibacter tropicus</name>
    <dbReference type="NCBI Taxonomy" id="1492898"/>
    <lineage>
        <taxon>Bacteria</taxon>
        <taxon>Pseudomonadati</taxon>
        <taxon>Bacteroidota</taxon>
        <taxon>Chitinophagia</taxon>
        <taxon>Chitinophagales</taxon>
        <taxon>Chitinophagaceae</taxon>
        <taxon>Flavisolibacter</taxon>
    </lineage>
</organism>
<feature type="domain" description="Metallo-beta-lactamase" evidence="2">
    <location>
        <begin position="13"/>
        <end position="230"/>
    </location>
</feature>
<accession>A0A172TST5</accession>
<dbReference type="InterPro" id="IPR036866">
    <property type="entry name" value="RibonucZ/Hydroxyglut_hydro"/>
</dbReference>
<evidence type="ECO:0000256" key="1">
    <source>
        <dbReference type="ARBA" id="ARBA00022801"/>
    </source>
</evidence>
<dbReference type="PANTHER" id="PTHR11203:SF37">
    <property type="entry name" value="INTEGRATOR COMPLEX SUBUNIT 11"/>
    <property type="match status" value="1"/>
</dbReference>
<dbReference type="InterPro" id="IPR001279">
    <property type="entry name" value="Metallo-B-lactamas"/>
</dbReference>
<dbReference type="Pfam" id="PF10996">
    <property type="entry name" value="Beta-Casp"/>
    <property type="match status" value="1"/>
</dbReference>
<dbReference type="SMART" id="SM00849">
    <property type="entry name" value="Lactamase_B"/>
    <property type="match status" value="1"/>
</dbReference>
<dbReference type="GO" id="GO:0004521">
    <property type="term" value="F:RNA endonuclease activity"/>
    <property type="evidence" value="ECO:0007669"/>
    <property type="project" value="TreeGrafter"/>
</dbReference>
<dbReference type="SMART" id="SM01027">
    <property type="entry name" value="Beta-Casp"/>
    <property type="match status" value="1"/>
</dbReference>
<evidence type="ECO:0000313" key="5">
    <source>
        <dbReference type="Proteomes" id="UP000077177"/>
    </source>
</evidence>
<protein>
    <submittedName>
        <fullName evidence="4">Metallo-beta-lactamase</fullName>
    </submittedName>
</protein>
<dbReference type="SUPFAM" id="SSF56281">
    <property type="entry name" value="Metallo-hydrolase/oxidoreductase"/>
    <property type="match status" value="1"/>
</dbReference>
<proteinExistence type="predicted"/>
<dbReference type="Proteomes" id="UP000077177">
    <property type="component" value="Chromosome"/>
</dbReference>
<dbReference type="EMBL" id="CP011390">
    <property type="protein sequence ID" value="ANE50038.1"/>
    <property type="molecule type" value="Genomic_DNA"/>
</dbReference>
<keyword evidence="1" id="KW-0378">Hydrolase</keyword>
<evidence type="ECO:0000259" key="3">
    <source>
        <dbReference type="SMART" id="SM01027"/>
    </source>
</evidence>
<dbReference type="InterPro" id="IPR022712">
    <property type="entry name" value="Beta_Casp"/>
</dbReference>
<gene>
    <name evidence="4" type="ORF">SY85_05540</name>
</gene>
<dbReference type="PATRIC" id="fig|1492898.3.peg.1205"/>
<sequence>MKLTFHGAARTVTGSKHLISLDNGTNILLDCGMFQGMGQKTDDLNEHFGFDPKSITYLLLSHAHIDHTGLIPKLVKEGFTGKIYCTPATRDLTEILLFDSAEIQTYEVDNINKRRAKKNLQPYEPLYTSNDVAATLPLFELVDYDTWFDLSEEVSFIFTNTGHLIGSAAITLKIKDEGKERIIAFSGDVGRQRSVLLPSPVPLPQADYLILESTYGDSRHDISFNIVKTLRQWVEKTCVERGGKLVIPAFSVGRTQEILYGLNQLSLEKRLPELNYYIDSPLSLKATETIKKYTDLFNERLQQVLRIDDDPFHFEGLKYVESVEDSRRLVDHQEPCVIISASGTADAGRVRHHINSIINDEKNSVLFVGYCSEQSLGGQLLTGYNEVEIFGDPSPVKAEIGRMAGMSAHGDCDELSQFLSEQDPGKVKRLFLVHGEYTVQKEFAAKLERKGYQNVEIPSPHQSFEV</sequence>
<reference evidence="5" key="1">
    <citation type="submission" date="2015-01" db="EMBL/GenBank/DDBJ databases">
        <title>Flavisolibacter sp./LCS9/ whole genome sequencing.</title>
        <authorList>
            <person name="Kim M.K."/>
            <person name="Srinivasan S."/>
            <person name="Lee J.-J."/>
        </authorList>
    </citation>
    <scope>NUCLEOTIDE SEQUENCE [LARGE SCALE GENOMIC DNA]</scope>
    <source>
        <strain evidence="5">LCS9</strain>
    </source>
</reference>
<evidence type="ECO:0000259" key="2">
    <source>
        <dbReference type="SMART" id="SM00849"/>
    </source>
</evidence>
<evidence type="ECO:0000313" key="4">
    <source>
        <dbReference type="EMBL" id="ANE50038.1"/>
    </source>
</evidence>
<name>A0A172TST5_9BACT</name>
<dbReference type="OrthoDB" id="9803916at2"/>
<dbReference type="Pfam" id="PF07521">
    <property type="entry name" value="RMMBL"/>
    <property type="match status" value="1"/>
</dbReference>
<feature type="domain" description="Beta-Casp" evidence="3">
    <location>
        <begin position="255"/>
        <end position="380"/>
    </location>
</feature>
<dbReference type="RefSeq" id="WP_066402270.1">
    <property type="nucleotide sequence ID" value="NZ_CP011390.1"/>
</dbReference>
<dbReference type="CDD" id="cd16295">
    <property type="entry name" value="TTHA0252-CPSF-like_MBL-fold"/>
    <property type="match status" value="1"/>
</dbReference>
<dbReference type="GO" id="GO:0016787">
    <property type="term" value="F:hydrolase activity"/>
    <property type="evidence" value="ECO:0007669"/>
    <property type="project" value="UniProtKB-KW"/>
</dbReference>
<dbReference type="KEGG" id="fla:SY85_05540"/>
<dbReference type="Pfam" id="PF00753">
    <property type="entry name" value="Lactamase_B"/>
    <property type="match status" value="1"/>
</dbReference>
<dbReference type="InterPro" id="IPR050698">
    <property type="entry name" value="MBL"/>
</dbReference>
<dbReference type="PANTHER" id="PTHR11203">
    <property type="entry name" value="CLEAVAGE AND POLYADENYLATION SPECIFICITY FACTOR FAMILY MEMBER"/>
    <property type="match status" value="1"/>
</dbReference>
<dbReference type="AlphaFoldDB" id="A0A172TST5"/>
<reference evidence="4 5" key="2">
    <citation type="journal article" date="2016" name="Int. J. Syst. Evol. Microbiol.">
        <title>Flavisolibacter tropicus sp. nov., isolated from tropical soil.</title>
        <authorList>
            <person name="Lee J.J."/>
            <person name="Kang M.S."/>
            <person name="Kim G.S."/>
            <person name="Lee C.S."/>
            <person name="Lim S."/>
            <person name="Lee J."/>
            <person name="Roh S.H."/>
            <person name="Kang H."/>
            <person name="Ha J.M."/>
            <person name="Bae S."/>
            <person name="Jung H.Y."/>
            <person name="Kim M.K."/>
        </authorList>
    </citation>
    <scope>NUCLEOTIDE SEQUENCE [LARGE SCALE GENOMIC DNA]</scope>
    <source>
        <strain evidence="4 5">LCS9</strain>
    </source>
</reference>